<dbReference type="STRING" id="1229665.N1RVT2"/>
<dbReference type="InterPro" id="IPR051232">
    <property type="entry name" value="ARID/SWI1_ChromRemod"/>
</dbReference>
<feature type="compositionally biased region" description="Polar residues" evidence="1">
    <location>
        <begin position="125"/>
        <end position="154"/>
    </location>
</feature>
<dbReference type="GO" id="GO:0006357">
    <property type="term" value="P:regulation of transcription by RNA polymerase II"/>
    <property type="evidence" value="ECO:0007669"/>
    <property type="project" value="TreeGrafter"/>
</dbReference>
<accession>N1RVT2</accession>
<feature type="compositionally biased region" description="Low complexity" evidence="1">
    <location>
        <begin position="502"/>
        <end position="532"/>
    </location>
</feature>
<name>N1RVT2_FUSC4</name>
<feature type="compositionally biased region" description="Polar residues" evidence="1">
    <location>
        <begin position="320"/>
        <end position="332"/>
    </location>
</feature>
<dbReference type="Proteomes" id="UP000016929">
    <property type="component" value="Unassembled WGS sequence"/>
</dbReference>
<dbReference type="PANTHER" id="PTHR13964:SF27">
    <property type="entry name" value="HAT-TRICK, ISOFORM D"/>
    <property type="match status" value="1"/>
</dbReference>
<feature type="compositionally biased region" description="Polar residues" evidence="1">
    <location>
        <begin position="63"/>
        <end position="80"/>
    </location>
</feature>
<gene>
    <name evidence="2" type="ORF">FOC4_g10012694</name>
</gene>
<keyword evidence="3" id="KW-1185">Reference proteome</keyword>
<proteinExistence type="predicted"/>
<dbReference type="GO" id="GO:0016514">
    <property type="term" value="C:SWI/SNF complex"/>
    <property type="evidence" value="ECO:0007669"/>
    <property type="project" value="TreeGrafter"/>
</dbReference>
<feature type="compositionally biased region" description="Low complexity" evidence="1">
    <location>
        <begin position="456"/>
        <end position="493"/>
    </location>
</feature>
<feature type="compositionally biased region" description="Low complexity" evidence="1">
    <location>
        <begin position="250"/>
        <end position="280"/>
    </location>
</feature>
<evidence type="ECO:0000313" key="2">
    <source>
        <dbReference type="EMBL" id="EMT68282.1"/>
    </source>
</evidence>
<feature type="compositionally biased region" description="Polar residues" evidence="1">
    <location>
        <begin position="172"/>
        <end position="202"/>
    </location>
</feature>
<feature type="compositionally biased region" description="Polar residues" evidence="1">
    <location>
        <begin position="94"/>
        <end position="110"/>
    </location>
</feature>
<feature type="region of interest" description="Disordered" evidence="1">
    <location>
        <begin position="314"/>
        <end position="534"/>
    </location>
</feature>
<dbReference type="OrthoDB" id="1938591at2759"/>
<feature type="compositionally biased region" description="Low complexity" evidence="1">
    <location>
        <begin position="363"/>
        <end position="376"/>
    </location>
</feature>
<feature type="compositionally biased region" description="Polar residues" evidence="1">
    <location>
        <begin position="380"/>
        <end position="406"/>
    </location>
</feature>
<sequence length="1163" mass="126882">MSTWMNDAVPNHNGNGFPHMNDSNAAGNMMDPSAFMANPGQFNPAQFNQQMGGAMANGPGSMRNASPSFQNPVYQTNSVIPSKRPRPREDSLAGSPSQNPGMLPTSRSETPQQQPFAGGFQPGAVQQNPGQFSHLQPNGSANASPSPIMSNQMRPGSVPQRVATASPHPFSPSGQQFNPQTSPIPSEHGTPQPNPYMQNMAQGFNPNFAPSPSNARPSPNPNAMTGNQMMAQQMSQMPQHMGQMQGNMFPPQMQQAQQQQGTPQQQGQQQQGQQTPQRPGMMDAQKMAAYQMRLQQQLQGNTQIQAQMQAQNMGRGMMPNKQNPVYQTNSVIPSKRPRPREDSLAGSPSQNPGMLPTSRSETPQQQPFAGGFQPGAVKQNPGQFSHLQPNGSANASPSPIMSNQMRPGSVPQRVATASPHPFSPSGQQFNPQTSPIPSEHGTPQPNPYMQNMAQGFNPNFAPSPSNARPSPNPNAMTGNQMMAQQMSQMPQHMGQMQGNMFPPQMQQAQQQQGTPQQQGQQQQGQQTPQRPGMMDAQKMAAYQMRLQQQLQGNTQIQAQMQAQNMGRGTLMGQATPQKQMQPGQQMTPGAMGQSGPPAQMQQTPMKQMQPGQPPVNGFSTPQPQMQPQPPVMPGQNRTLSQTIDASAVPEFPGAPSPATRRAGSMSQNEGRQASAAPVVVEKMPRLAPQTDEYSPCARELSTFGGVDLNAFSKLGAELERWKPDVPPLQELGNIDIGALTKSLQSGIHGETRLALDVLAAASCSMNQLHFIQLRYCDELIEALIECAEDQVEMLAEHTAEVSDEIQISPYEDVLRACRLERFNIRDLPVFGTQEYELDRAVDRLICVTTILRNLSFPGEQNDNHSVLADEIVIKFVCAVIRYLGTRTMLLRSHNNTLDFMKDVVILLSNIAGSVEIPGREQALCLLQFLLAFAPAPNPTVSDGTLFFTQYEPSLHAYLPHAVDALAKLLARDEPNRGHYKAVFVLDSNSSPPYELLTRAFGLAIAPIPDKARTQTRQPNLPSLVEVRKPFLMQGLLSAEILASLAPGHDSGVAQSWLSSGNDFAQNLFRLIRELSQLYEQPQVQGPRTAPRKDPELVYIVVVAVALLRRLAEKARDPNDPTSSIPAKAMPAPHALLEALSMQSAEWSKDEVLQKLSTFFALGR</sequence>
<protein>
    <submittedName>
        <fullName evidence="2">SWI/SNF chromatin-remodeling complex subunit SWI1</fullName>
    </submittedName>
</protein>
<feature type="compositionally biased region" description="Low complexity" evidence="1">
    <location>
        <begin position="204"/>
        <end position="241"/>
    </location>
</feature>
<reference evidence="3" key="2">
    <citation type="journal article" date="2014" name="PLoS ONE">
        <title>Genome and Transcriptome Analysis of the Fungal Pathogen Fusarium oxysporum f. sp. cubense Causing Banana Vascular Wilt Disease.</title>
        <authorList>
            <person name="Guo L."/>
            <person name="Han L."/>
            <person name="Yang L."/>
            <person name="Zeng H."/>
            <person name="Fan D."/>
            <person name="Zhu Y."/>
            <person name="Feng Y."/>
            <person name="Wang G."/>
            <person name="Peng C."/>
            <person name="Jiang X."/>
            <person name="Zhou D."/>
            <person name="Ni P."/>
            <person name="Liang C."/>
            <person name="Liu L."/>
            <person name="Wang J."/>
            <person name="Mao C."/>
            <person name="Fang X."/>
            <person name="Peng M."/>
            <person name="Huang J."/>
        </authorList>
    </citation>
    <scope>NUCLEOTIDE SEQUENCE [LARGE SCALE GENOMIC DNA]</scope>
    <source>
        <strain evidence="3">race 4</strain>
    </source>
</reference>
<dbReference type="PANTHER" id="PTHR13964">
    <property type="entry name" value="RBP-RELATED"/>
    <property type="match status" value="1"/>
</dbReference>
<dbReference type="AlphaFoldDB" id="N1RVT2"/>
<feature type="compositionally biased region" description="Polar residues" evidence="1">
    <location>
        <begin position="424"/>
        <end position="454"/>
    </location>
</feature>
<feature type="compositionally biased region" description="Low complexity" evidence="1">
    <location>
        <begin position="111"/>
        <end position="124"/>
    </location>
</feature>
<evidence type="ECO:0000313" key="3">
    <source>
        <dbReference type="Proteomes" id="UP000016929"/>
    </source>
</evidence>
<evidence type="ECO:0000256" key="1">
    <source>
        <dbReference type="SAM" id="MobiDB-lite"/>
    </source>
</evidence>
<feature type="compositionally biased region" description="Polar residues" evidence="1">
    <location>
        <begin position="346"/>
        <end position="362"/>
    </location>
</feature>
<feature type="region of interest" description="Disordered" evidence="1">
    <location>
        <begin position="50"/>
        <end position="282"/>
    </location>
</feature>
<reference evidence="3" key="1">
    <citation type="submission" date="2012-09" db="EMBL/GenBank/DDBJ databases">
        <title>Genome sequencing and comparative transcriptomics of race 1 and race 4 of banana pathogen: Fusarium oxysporum f. sp. cubense.</title>
        <authorList>
            <person name="Fang X."/>
            <person name="Huang J."/>
        </authorList>
    </citation>
    <scope>NUCLEOTIDE SEQUENCE [LARGE SCALE GENOMIC DNA]</scope>
    <source>
        <strain evidence="3">race 4</strain>
    </source>
</reference>
<dbReference type="GO" id="GO:0000976">
    <property type="term" value="F:transcription cis-regulatory region binding"/>
    <property type="evidence" value="ECO:0007669"/>
    <property type="project" value="TreeGrafter"/>
</dbReference>
<feature type="region of interest" description="Disordered" evidence="1">
    <location>
        <begin position="649"/>
        <end position="677"/>
    </location>
</feature>
<dbReference type="HOGENOM" id="CLU_008900_0_0_1"/>
<dbReference type="EMBL" id="KB726554">
    <property type="protein sequence ID" value="EMT68282.1"/>
    <property type="molecule type" value="Genomic_DNA"/>
</dbReference>
<feature type="compositionally biased region" description="Low complexity" evidence="1">
    <location>
        <begin position="596"/>
        <end position="610"/>
    </location>
</feature>
<organism evidence="2 3">
    <name type="scientific">Fusarium oxysporum f. sp. cubense (strain race 4)</name>
    <name type="common">Panama disease fungus</name>
    <dbReference type="NCBI Taxonomy" id="2502994"/>
    <lineage>
        <taxon>Eukaryota</taxon>
        <taxon>Fungi</taxon>
        <taxon>Dikarya</taxon>
        <taxon>Ascomycota</taxon>
        <taxon>Pezizomycotina</taxon>
        <taxon>Sordariomycetes</taxon>
        <taxon>Hypocreomycetidae</taxon>
        <taxon>Hypocreales</taxon>
        <taxon>Nectriaceae</taxon>
        <taxon>Fusarium</taxon>
        <taxon>Fusarium oxysporum species complex</taxon>
    </lineage>
</organism>
<feature type="region of interest" description="Disordered" evidence="1">
    <location>
        <begin position="579"/>
        <end position="636"/>
    </location>
</feature>
<feature type="region of interest" description="Disordered" evidence="1">
    <location>
        <begin position="1"/>
        <end position="23"/>
    </location>
</feature>